<gene>
    <name evidence="2" type="ORF">GCM10022255_099280</name>
</gene>
<feature type="compositionally biased region" description="Basic and acidic residues" evidence="1">
    <location>
        <begin position="59"/>
        <end position="70"/>
    </location>
</feature>
<name>A0ABP8DRK6_9ACTN</name>
<feature type="compositionally biased region" description="Basic and acidic residues" evidence="1">
    <location>
        <begin position="1"/>
        <end position="17"/>
    </location>
</feature>
<keyword evidence="3" id="KW-1185">Reference proteome</keyword>
<accession>A0ABP8DRK6</accession>
<dbReference type="Proteomes" id="UP001500620">
    <property type="component" value="Unassembled WGS sequence"/>
</dbReference>
<dbReference type="EMBL" id="BAABAT010000052">
    <property type="protein sequence ID" value="GAA4262483.1"/>
    <property type="molecule type" value="Genomic_DNA"/>
</dbReference>
<evidence type="ECO:0000313" key="3">
    <source>
        <dbReference type="Proteomes" id="UP001500620"/>
    </source>
</evidence>
<organism evidence="2 3">
    <name type="scientific">Dactylosporangium darangshiense</name>
    <dbReference type="NCBI Taxonomy" id="579108"/>
    <lineage>
        <taxon>Bacteria</taxon>
        <taxon>Bacillati</taxon>
        <taxon>Actinomycetota</taxon>
        <taxon>Actinomycetes</taxon>
        <taxon>Micromonosporales</taxon>
        <taxon>Micromonosporaceae</taxon>
        <taxon>Dactylosporangium</taxon>
    </lineage>
</organism>
<comment type="caution">
    <text evidence="2">The sequence shown here is derived from an EMBL/GenBank/DDBJ whole genome shotgun (WGS) entry which is preliminary data.</text>
</comment>
<evidence type="ECO:0000313" key="2">
    <source>
        <dbReference type="EMBL" id="GAA4262483.1"/>
    </source>
</evidence>
<proteinExistence type="predicted"/>
<protein>
    <submittedName>
        <fullName evidence="2">Uncharacterized protein</fullName>
    </submittedName>
</protein>
<sequence length="70" mass="7313">MVRDGGADDAAAHDHDAGPLGEVHAVHCNGGPARVPPTGQSRAPDLRRRNLLGNMLAENPKKARTGDPAR</sequence>
<feature type="region of interest" description="Disordered" evidence="1">
    <location>
        <begin position="1"/>
        <end position="70"/>
    </location>
</feature>
<reference evidence="3" key="1">
    <citation type="journal article" date="2019" name="Int. J. Syst. Evol. Microbiol.">
        <title>The Global Catalogue of Microorganisms (GCM) 10K type strain sequencing project: providing services to taxonomists for standard genome sequencing and annotation.</title>
        <authorList>
            <consortium name="The Broad Institute Genomics Platform"/>
            <consortium name="The Broad Institute Genome Sequencing Center for Infectious Disease"/>
            <person name="Wu L."/>
            <person name="Ma J."/>
        </authorList>
    </citation>
    <scope>NUCLEOTIDE SEQUENCE [LARGE SCALE GENOMIC DNA]</scope>
    <source>
        <strain evidence="3">JCM 17441</strain>
    </source>
</reference>
<evidence type="ECO:0000256" key="1">
    <source>
        <dbReference type="SAM" id="MobiDB-lite"/>
    </source>
</evidence>